<evidence type="ECO:0000313" key="1">
    <source>
        <dbReference type="EMBL" id="GBL74496.1"/>
    </source>
</evidence>
<reference evidence="1 2" key="1">
    <citation type="journal article" date="2019" name="Sci. Rep.">
        <title>Orb-weaving spider Araneus ventricosus genome elucidates the spidroin gene catalogue.</title>
        <authorList>
            <person name="Kono N."/>
            <person name="Nakamura H."/>
            <person name="Ohtoshi R."/>
            <person name="Moran D.A.P."/>
            <person name="Shinohara A."/>
            <person name="Yoshida Y."/>
            <person name="Fujiwara M."/>
            <person name="Mori M."/>
            <person name="Tomita M."/>
            <person name="Arakawa K."/>
        </authorList>
    </citation>
    <scope>NUCLEOTIDE SEQUENCE [LARGE SCALE GENOMIC DNA]</scope>
</reference>
<sequence length="93" mass="10124">MENSAADKQSWLPLAYALVEGSIAMQCLLAISSTNESRVSSCSSRHEIIEERDNEDGVVAQSLLAFSSLLESRVITCSSGNMLVEEREGPVFE</sequence>
<organism evidence="1 2">
    <name type="scientific">Araneus ventricosus</name>
    <name type="common">Orbweaver spider</name>
    <name type="synonym">Epeira ventricosa</name>
    <dbReference type="NCBI Taxonomy" id="182803"/>
    <lineage>
        <taxon>Eukaryota</taxon>
        <taxon>Metazoa</taxon>
        <taxon>Ecdysozoa</taxon>
        <taxon>Arthropoda</taxon>
        <taxon>Chelicerata</taxon>
        <taxon>Arachnida</taxon>
        <taxon>Araneae</taxon>
        <taxon>Araneomorphae</taxon>
        <taxon>Entelegynae</taxon>
        <taxon>Araneoidea</taxon>
        <taxon>Araneidae</taxon>
        <taxon>Araneus</taxon>
    </lineage>
</organism>
<dbReference type="AlphaFoldDB" id="A0A4Y2A5H7"/>
<evidence type="ECO:0000313" key="2">
    <source>
        <dbReference type="Proteomes" id="UP000499080"/>
    </source>
</evidence>
<comment type="caution">
    <text evidence="1">The sequence shown here is derived from an EMBL/GenBank/DDBJ whole genome shotgun (WGS) entry which is preliminary data.</text>
</comment>
<protein>
    <submittedName>
        <fullName evidence="1">Uncharacterized protein</fullName>
    </submittedName>
</protein>
<keyword evidence="2" id="KW-1185">Reference proteome</keyword>
<proteinExistence type="predicted"/>
<dbReference type="Proteomes" id="UP000499080">
    <property type="component" value="Unassembled WGS sequence"/>
</dbReference>
<gene>
    <name evidence="1" type="ORF">AVEN_188872_1</name>
</gene>
<name>A0A4Y2A5H7_ARAVE</name>
<dbReference type="EMBL" id="BGPR01079435">
    <property type="protein sequence ID" value="GBL74496.1"/>
    <property type="molecule type" value="Genomic_DNA"/>
</dbReference>
<accession>A0A4Y2A5H7</accession>